<evidence type="ECO:0000256" key="5">
    <source>
        <dbReference type="ARBA" id="ARBA00022801"/>
    </source>
</evidence>
<evidence type="ECO:0000256" key="12">
    <source>
        <dbReference type="ARBA" id="ARBA00034617"/>
    </source>
</evidence>
<dbReference type="EC" id="5.6.2.4" evidence="13"/>
<evidence type="ECO:0000256" key="13">
    <source>
        <dbReference type="ARBA" id="ARBA00034808"/>
    </source>
</evidence>
<dbReference type="Proteomes" id="UP000034406">
    <property type="component" value="Unassembled WGS sequence"/>
</dbReference>
<dbReference type="InterPro" id="IPR011604">
    <property type="entry name" value="PDDEXK-like_dom_sf"/>
</dbReference>
<dbReference type="GO" id="GO:0005524">
    <property type="term" value="F:ATP binding"/>
    <property type="evidence" value="ECO:0007669"/>
    <property type="project" value="UniProtKB-UniRule"/>
</dbReference>
<reference evidence="18 19" key="1">
    <citation type="journal article" date="2015" name="Nature">
        <title>rRNA introns, odd ribosomes, and small enigmatic genomes across a large radiation of phyla.</title>
        <authorList>
            <person name="Brown C.T."/>
            <person name="Hug L.A."/>
            <person name="Thomas B.C."/>
            <person name="Sharon I."/>
            <person name="Castelle C.J."/>
            <person name="Singh A."/>
            <person name="Wilkins M.J."/>
            <person name="Williams K.H."/>
            <person name="Banfield J.F."/>
        </authorList>
    </citation>
    <scope>NUCLEOTIDE SEQUENCE [LARGE SCALE GENOMIC DNA]</scope>
</reference>
<evidence type="ECO:0000259" key="16">
    <source>
        <dbReference type="PROSITE" id="PS51198"/>
    </source>
</evidence>
<dbReference type="PANTHER" id="PTHR11070:SF2">
    <property type="entry name" value="ATP-DEPENDENT DNA HELICASE SRS2"/>
    <property type="match status" value="1"/>
</dbReference>
<dbReference type="GO" id="GO:0000725">
    <property type="term" value="P:recombinational repair"/>
    <property type="evidence" value="ECO:0007669"/>
    <property type="project" value="TreeGrafter"/>
</dbReference>
<dbReference type="CDD" id="cd17932">
    <property type="entry name" value="DEXQc_UvrD"/>
    <property type="match status" value="1"/>
</dbReference>
<feature type="domain" description="UvrD-like helicase C-terminal" evidence="17">
    <location>
        <begin position="386"/>
        <end position="676"/>
    </location>
</feature>
<name>A0A0G0JPV1_9BACT</name>
<dbReference type="PATRIC" id="fig|1618490.4.peg.590"/>
<evidence type="ECO:0000256" key="6">
    <source>
        <dbReference type="ARBA" id="ARBA00022806"/>
    </source>
</evidence>
<evidence type="ECO:0000313" key="19">
    <source>
        <dbReference type="Proteomes" id="UP000034406"/>
    </source>
</evidence>
<dbReference type="InterPro" id="IPR013986">
    <property type="entry name" value="DExx_box_DNA_helicase_dom_sf"/>
</dbReference>
<keyword evidence="7" id="KW-0269">Exonuclease</keyword>
<keyword evidence="5 15" id="KW-0378">Hydrolase</keyword>
<dbReference type="Gene3D" id="3.90.320.10">
    <property type="match status" value="1"/>
</dbReference>
<keyword evidence="10" id="KW-0234">DNA repair</keyword>
<evidence type="ECO:0000256" key="9">
    <source>
        <dbReference type="ARBA" id="ARBA00023125"/>
    </source>
</evidence>
<protein>
    <recommendedName>
        <fullName evidence="13">DNA 3'-5' helicase</fullName>
        <ecNumber evidence="13">5.6.2.4</ecNumber>
    </recommendedName>
</protein>
<gene>
    <name evidence="18" type="ORF">US90_C0015G0026</name>
</gene>
<dbReference type="Gene3D" id="1.10.486.10">
    <property type="entry name" value="PCRA, domain 4"/>
    <property type="match status" value="1"/>
</dbReference>
<keyword evidence="6 15" id="KW-0347">Helicase</keyword>
<keyword evidence="3 15" id="KW-0547">Nucleotide-binding</keyword>
<comment type="catalytic activity">
    <reaction evidence="14">
        <text>ATP + H2O = ADP + phosphate + H(+)</text>
        <dbReference type="Rhea" id="RHEA:13065"/>
        <dbReference type="ChEBI" id="CHEBI:15377"/>
        <dbReference type="ChEBI" id="CHEBI:15378"/>
        <dbReference type="ChEBI" id="CHEBI:30616"/>
        <dbReference type="ChEBI" id="CHEBI:43474"/>
        <dbReference type="ChEBI" id="CHEBI:456216"/>
        <dbReference type="EC" id="5.6.2.4"/>
    </reaction>
</comment>
<keyword evidence="2" id="KW-0540">Nuclease</keyword>
<evidence type="ECO:0000256" key="14">
    <source>
        <dbReference type="ARBA" id="ARBA00048988"/>
    </source>
</evidence>
<dbReference type="EMBL" id="LBUT01000015">
    <property type="protein sequence ID" value="KKQ69583.1"/>
    <property type="molecule type" value="Genomic_DNA"/>
</dbReference>
<evidence type="ECO:0000256" key="3">
    <source>
        <dbReference type="ARBA" id="ARBA00022741"/>
    </source>
</evidence>
<keyword evidence="11" id="KW-0413">Isomerase</keyword>
<evidence type="ECO:0000256" key="15">
    <source>
        <dbReference type="PROSITE-ProRule" id="PRU00560"/>
    </source>
</evidence>
<dbReference type="Pfam" id="PF12705">
    <property type="entry name" value="PDDEXK_1"/>
    <property type="match status" value="1"/>
</dbReference>
<evidence type="ECO:0000256" key="8">
    <source>
        <dbReference type="ARBA" id="ARBA00022840"/>
    </source>
</evidence>
<accession>A0A0G0JPV1</accession>
<dbReference type="SUPFAM" id="SSF52540">
    <property type="entry name" value="P-loop containing nucleoside triphosphate hydrolases"/>
    <property type="match status" value="1"/>
</dbReference>
<evidence type="ECO:0000313" key="18">
    <source>
        <dbReference type="EMBL" id="KKQ69583.1"/>
    </source>
</evidence>
<comment type="catalytic activity">
    <reaction evidence="12">
        <text>Couples ATP hydrolysis with the unwinding of duplex DNA by translocating in the 3'-5' direction.</text>
        <dbReference type="EC" id="5.6.2.4"/>
    </reaction>
</comment>
<dbReference type="Pfam" id="PF13361">
    <property type="entry name" value="UvrD_C"/>
    <property type="match status" value="1"/>
</dbReference>
<evidence type="ECO:0000259" key="17">
    <source>
        <dbReference type="PROSITE" id="PS51217"/>
    </source>
</evidence>
<dbReference type="InterPro" id="IPR038726">
    <property type="entry name" value="PDDEXK_AddAB-type"/>
</dbReference>
<dbReference type="Gene3D" id="1.10.10.160">
    <property type="match status" value="1"/>
</dbReference>
<dbReference type="InterPro" id="IPR014017">
    <property type="entry name" value="DNA_helicase_UvrD-like_C"/>
</dbReference>
<sequence length="1062" mass="123532">MSDIFSTEYKNLNPEQKLAVDTIEGPVMVIAGAGTGKTQTIALRIANIIKNTQTPASSILCLTFTDTATITMRKRLVSIIGSQAYSVKINTFHAFCNDIIQDNPEYFIFAPNLKSLDNLSRLQIVQNLINQLQNGSPLKPWGDHFHYQREIISSIQTLKRENITPSSFKKLIEDVLYFIDNSKDIHSKLKTLRTSKTLESELLSLYNDLSLIPNLSTPIHSFLNYHFQLFKSGFYLSGPAKNPNINFKNALLKLIDNFSSDIPKQNELFQLYQNYQKTLNDQGFYDFDDMILFVLQAFSDHTELLLRYQETYQYILVDEYQDTNSAQNKIIENLGSYFDNPNLFVVGDDDQSIFRFQGAAIENIYRFYQKYSPKLIILRNNYRSHQLILDSSLSVINHNQSRIANYISHLDKSLKSVSTLDADPINLFSASNNLEENYYIAHTIENLIKTGTKPNQIAILYRQHTDITDIAEMLTNFDINFYLASDRDILKDPLFIQINKLFQFIDDPTKSDLLYHILSAPFIKINSQDLLKLFRFSKKLHAPLWQLISDPKLLSQITPALNSHTLIKLKNFNLRLAKSRHWLEIYPIDRFFNLTIRKFKILSYILSRKDFEILNKLKTFYSEIKRLSQDIPNFTLTDFLSRLQLLSDNNLPFPVPPGRLQSEDSVQLMTVHSAKGLEFEHVFLVKVVDKHWGNNRNHQILRLPPGILQTEISSDLYDQNEDERRLFYVALTRAKSQIYISYSSQNDNSRPQIPSLFISEINPKLVQNIDPPDNIYQQALTTSFPLKLKKPNISGKYKEYLLDYLSNNYQFNVTHLNSYLKCPFCFYHQTILRIPAAKNKYSSFGTAFHDTLSFILDKLNHQQPIPSDKIIFNFFKESLLKENLSSQDFEESIHRAENSLLEYVHHYAKHFPSHNQTEYNFASEHLMFENIPVTGKIDLVSYKSNNSVELVDFKTGNPDTKSKELSPDGEYFRQLVFYYLLVSLSSRLKVKIDKGVIDFVQKSKIKNTFIRRDFEIDPHHIDKLKLEIKDTYKKILNLDFFTIGSDCKDHMKIHYLLEKSKF</sequence>
<keyword evidence="4" id="KW-0227">DNA damage</keyword>
<evidence type="ECO:0000256" key="10">
    <source>
        <dbReference type="ARBA" id="ARBA00023204"/>
    </source>
</evidence>
<dbReference type="AlphaFoldDB" id="A0A0G0JPV1"/>
<dbReference type="PROSITE" id="PS51198">
    <property type="entry name" value="UVRD_HELICASE_ATP_BIND"/>
    <property type="match status" value="1"/>
</dbReference>
<dbReference type="InterPro" id="IPR027417">
    <property type="entry name" value="P-loop_NTPase"/>
</dbReference>
<comment type="similarity">
    <text evidence="1">Belongs to the helicase family. UvrD subfamily.</text>
</comment>
<dbReference type="InterPro" id="IPR000212">
    <property type="entry name" value="DNA_helicase_UvrD/REP"/>
</dbReference>
<feature type="binding site" evidence="15">
    <location>
        <begin position="31"/>
        <end position="38"/>
    </location>
    <ligand>
        <name>ATP</name>
        <dbReference type="ChEBI" id="CHEBI:30616"/>
    </ligand>
</feature>
<evidence type="ECO:0000256" key="7">
    <source>
        <dbReference type="ARBA" id="ARBA00022839"/>
    </source>
</evidence>
<dbReference type="InterPro" id="IPR014016">
    <property type="entry name" value="UvrD-like_ATP-bd"/>
</dbReference>
<organism evidence="18 19">
    <name type="scientific">Candidatus Shapirobacteria bacterium GW2011_GWE2_38_30</name>
    <dbReference type="NCBI Taxonomy" id="1618490"/>
    <lineage>
        <taxon>Bacteria</taxon>
        <taxon>Candidatus Shapironibacteriota</taxon>
    </lineage>
</organism>
<dbReference type="Pfam" id="PF00580">
    <property type="entry name" value="UvrD-helicase"/>
    <property type="match status" value="1"/>
</dbReference>
<evidence type="ECO:0000256" key="1">
    <source>
        <dbReference type="ARBA" id="ARBA00009922"/>
    </source>
</evidence>
<dbReference type="PROSITE" id="PS51217">
    <property type="entry name" value="UVRD_HELICASE_CTER"/>
    <property type="match status" value="1"/>
</dbReference>
<dbReference type="GO" id="GO:0004527">
    <property type="term" value="F:exonuclease activity"/>
    <property type="evidence" value="ECO:0007669"/>
    <property type="project" value="UniProtKB-KW"/>
</dbReference>
<comment type="caution">
    <text evidence="18">The sequence shown here is derived from an EMBL/GenBank/DDBJ whole genome shotgun (WGS) entry which is preliminary data.</text>
</comment>
<keyword evidence="9" id="KW-0238">DNA-binding</keyword>
<feature type="domain" description="UvrD-like helicase ATP-binding" evidence="16">
    <location>
        <begin position="10"/>
        <end position="385"/>
    </location>
</feature>
<dbReference type="GO" id="GO:0043138">
    <property type="term" value="F:3'-5' DNA helicase activity"/>
    <property type="evidence" value="ECO:0007669"/>
    <property type="project" value="UniProtKB-EC"/>
</dbReference>
<dbReference type="Gene3D" id="3.40.50.300">
    <property type="entry name" value="P-loop containing nucleotide triphosphate hydrolases"/>
    <property type="match status" value="3"/>
</dbReference>
<proteinExistence type="inferred from homology"/>
<evidence type="ECO:0000256" key="4">
    <source>
        <dbReference type="ARBA" id="ARBA00022763"/>
    </source>
</evidence>
<keyword evidence="8 15" id="KW-0067">ATP-binding</keyword>
<dbReference type="GO" id="GO:0003677">
    <property type="term" value="F:DNA binding"/>
    <property type="evidence" value="ECO:0007669"/>
    <property type="project" value="UniProtKB-KW"/>
</dbReference>
<dbReference type="PANTHER" id="PTHR11070">
    <property type="entry name" value="UVRD / RECB / PCRA DNA HELICASE FAMILY MEMBER"/>
    <property type="match status" value="1"/>
</dbReference>
<dbReference type="STRING" id="1618490.US90_C0015G0026"/>
<evidence type="ECO:0000256" key="2">
    <source>
        <dbReference type="ARBA" id="ARBA00022722"/>
    </source>
</evidence>
<evidence type="ECO:0000256" key="11">
    <source>
        <dbReference type="ARBA" id="ARBA00023235"/>
    </source>
</evidence>